<keyword evidence="6 12" id="KW-0028">Amino-acid biosynthesis</keyword>
<keyword evidence="10 12" id="KW-0456">Lyase</keyword>
<evidence type="ECO:0000256" key="13">
    <source>
        <dbReference type="RuleBase" id="RU003662"/>
    </source>
</evidence>
<proteinExistence type="inferred from homology"/>
<dbReference type="AlphaFoldDB" id="A0A1C9CDD1"/>
<dbReference type="PROSITE" id="PS00167">
    <property type="entry name" value="TRP_SYNTHASE_ALPHA"/>
    <property type="match status" value="1"/>
</dbReference>
<dbReference type="CDD" id="cd04724">
    <property type="entry name" value="Tryptophan_synthase_alpha"/>
    <property type="match status" value="1"/>
</dbReference>
<dbReference type="InterPro" id="IPR018204">
    <property type="entry name" value="Trp_synthase_alpha_AS"/>
</dbReference>
<evidence type="ECO:0000256" key="12">
    <source>
        <dbReference type="HAMAP-Rule" id="MF_00131"/>
    </source>
</evidence>
<dbReference type="GO" id="GO:0005829">
    <property type="term" value="C:cytosol"/>
    <property type="evidence" value="ECO:0007669"/>
    <property type="project" value="TreeGrafter"/>
</dbReference>
<evidence type="ECO:0000256" key="10">
    <source>
        <dbReference type="ARBA" id="ARBA00023239"/>
    </source>
</evidence>
<dbReference type="InterPro" id="IPR002028">
    <property type="entry name" value="Trp_synthase_suA"/>
</dbReference>
<name>A0A1C9CDD1_CERJP</name>
<dbReference type="PANTHER" id="PTHR43406">
    <property type="entry name" value="TRYPTOPHAN SYNTHASE, ALPHA CHAIN"/>
    <property type="match status" value="1"/>
</dbReference>
<evidence type="ECO:0000256" key="9">
    <source>
        <dbReference type="ARBA" id="ARBA00023141"/>
    </source>
</evidence>
<comment type="function">
    <text evidence="1 12">The alpha subunit is responsible for the aldol cleavage of indoleglycerol phosphate to indole and glyceraldehyde 3-phosphate.</text>
</comment>
<dbReference type="EMBL" id="KX284719">
    <property type="protein sequence ID" value="AOM66367.1"/>
    <property type="molecule type" value="Genomic_DNA"/>
</dbReference>
<evidence type="ECO:0000256" key="2">
    <source>
        <dbReference type="ARBA" id="ARBA00004229"/>
    </source>
</evidence>
<geneLocation type="plastid" evidence="14"/>
<feature type="active site" description="Proton acceptor" evidence="12">
    <location>
        <position position="58"/>
    </location>
</feature>
<dbReference type="RefSeq" id="YP_009297024.1">
    <property type="nucleotide sequence ID" value="NC_031174.1"/>
</dbReference>
<comment type="subcellular location">
    <subcellularLocation>
        <location evidence="2">Plastid</location>
        <location evidence="2">Chloroplast</location>
    </subcellularLocation>
</comment>
<dbReference type="GeneID" id="29073592"/>
<reference evidence="14" key="1">
    <citation type="journal article" date="2016" name="BMC Biol.">
        <title>Parallel evolution of highly conserved plastid genome architecture in red seaweeds and seed plants.</title>
        <authorList>
            <person name="Lee J."/>
            <person name="Cho C.H."/>
            <person name="Park S.I."/>
            <person name="Choi J.W."/>
            <person name="Song H.S."/>
            <person name="West J.A."/>
            <person name="Bhattacharya D."/>
            <person name="Yoon H.S."/>
        </authorList>
    </citation>
    <scope>NUCLEOTIDE SEQUENCE</scope>
</reference>
<dbReference type="PANTHER" id="PTHR43406:SF1">
    <property type="entry name" value="TRYPTOPHAN SYNTHASE ALPHA CHAIN, CHLOROPLASTIC"/>
    <property type="match status" value="1"/>
</dbReference>
<comment type="similarity">
    <text evidence="12 13">Belongs to the TrpA family.</text>
</comment>
<comment type="catalytic activity">
    <reaction evidence="11 12">
        <text>(1S,2R)-1-C-(indol-3-yl)glycerol 3-phosphate + L-serine = D-glyceraldehyde 3-phosphate + L-tryptophan + H2O</text>
        <dbReference type="Rhea" id="RHEA:10532"/>
        <dbReference type="ChEBI" id="CHEBI:15377"/>
        <dbReference type="ChEBI" id="CHEBI:33384"/>
        <dbReference type="ChEBI" id="CHEBI:57912"/>
        <dbReference type="ChEBI" id="CHEBI:58866"/>
        <dbReference type="ChEBI" id="CHEBI:59776"/>
        <dbReference type="EC" id="4.2.1.20"/>
    </reaction>
</comment>
<evidence type="ECO:0000256" key="11">
    <source>
        <dbReference type="ARBA" id="ARBA00049047"/>
    </source>
</evidence>
<evidence type="ECO:0000256" key="8">
    <source>
        <dbReference type="ARBA" id="ARBA00022822"/>
    </source>
</evidence>
<sequence length="262" mass="28772">MNTISHILLKQSSNCSLIPFITAGYPDIETTIKVVKALDAQGADLIELGIPYSDALADGPVIQNASLVAIKQKVYIDQILLILNKVCQNITVPMIIFTYYNPVLKRGVYRFIEEIAYAGAKGLIIPDLPLEETDDLISICQEKNIELILFVAPTSSLKRIDLIMQKSPGCIYLVSSTGVTGLRNSIDNTVMNLAKYIKQTSNKLIMLGFGISNPLQVQEISKWNIDGLVVGTAFVKKLSNCSSDIGMIELNNFCKSLKQAID</sequence>
<organism evidence="14">
    <name type="scientific">Ceramothamnion japonicum</name>
    <name type="common">Red alga</name>
    <name type="synonym">Ceramium japonicum</name>
    <dbReference type="NCBI Taxonomy" id="218448"/>
    <lineage>
        <taxon>Eukaryota</taxon>
        <taxon>Rhodophyta</taxon>
        <taxon>Florideophyceae</taxon>
        <taxon>Rhodymeniophycidae</taxon>
        <taxon>Ceramiales</taxon>
        <taxon>Ceramiaceae</taxon>
        <taxon>Ceramothamnion</taxon>
    </lineage>
</organism>
<keyword evidence="8 12" id="KW-0822">Tryptophan biosynthesis</keyword>
<dbReference type="UniPathway" id="UPA00035">
    <property type="reaction ID" value="UER00044"/>
</dbReference>
<evidence type="ECO:0000256" key="5">
    <source>
        <dbReference type="ARBA" id="ARBA00022528"/>
    </source>
</evidence>
<evidence type="ECO:0000256" key="3">
    <source>
        <dbReference type="ARBA" id="ARBA00004733"/>
    </source>
</evidence>
<comment type="subunit">
    <text evidence="4 12">Tetramer of two alpha and two beta chains.</text>
</comment>
<dbReference type="GO" id="GO:0009507">
    <property type="term" value="C:chloroplast"/>
    <property type="evidence" value="ECO:0007669"/>
    <property type="project" value="UniProtKB-SubCell"/>
</dbReference>
<dbReference type="InterPro" id="IPR011060">
    <property type="entry name" value="RibuloseP-bd_barrel"/>
</dbReference>
<evidence type="ECO:0000313" key="14">
    <source>
        <dbReference type="EMBL" id="AOM66367.1"/>
    </source>
</evidence>
<dbReference type="Pfam" id="PF00290">
    <property type="entry name" value="Trp_syntA"/>
    <property type="match status" value="1"/>
</dbReference>
<keyword evidence="5" id="KW-0150">Chloroplast</keyword>
<dbReference type="GO" id="GO:0004834">
    <property type="term" value="F:tryptophan synthase activity"/>
    <property type="evidence" value="ECO:0007669"/>
    <property type="project" value="UniProtKB-UniRule"/>
</dbReference>
<gene>
    <name evidence="12 14" type="primary">trpA</name>
    <name evidence="14" type="ORF">Ceram_091</name>
</gene>
<evidence type="ECO:0000256" key="6">
    <source>
        <dbReference type="ARBA" id="ARBA00022605"/>
    </source>
</evidence>
<feature type="active site" description="Proton acceptor" evidence="12">
    <location>
        <position position="47"/>
    </location>
</feature>
<evidence type="ECO:0000256" key="7">
    <source>
        <dbReference type="ARBA" id="ARBA00022640"/>
    </source>
</evidence>
<dbReference type="NCBIfam" id="TIGR00262">
    <property type="entry name" value="trpA"/>
    <property type="match status" value="1"/>
</dbReference>
<comment type="pathway">
    <text evidence="3 12">Amino-acid biosynthesis; L-tryptophan biosynthesis; L-tryptophan from chorismate: step 5/5.</text>
</comment>
<dbReference type="SUPFAM" id="SSF51366">
    <property type="entry name" value="Ribulose-phoshate binding barrel"/>
    <property type="match status" value="1"/>
</dbReference>
<dbReference type="InterPro" id="IPR013785">
    <property type="entry name" value="Aldolase_TIM"/>
</dbReference>
<accession>A0A1C9CDD1</accession>
<dbReference type="HAMAP" id="MF_00131">
    <property type="entry name" value="Trp_synth_alpha"/>
    <property type="match status" value="1"/>
</dbReference>
<dbReference type="EC" id="4.2.1.20" evidence="12"/>
<dbReference type="FunFam" id="3.20.20.70:FF:000037">
    <property type="entry name" value="Tryptophan synthase alpha chain"/>
    <property type="match status" value="1"/>
</dbReference>
<evidence type="ECO:0000256" key="4">
    <source>
        <dbReference type="ARBA" id="ARBA00011270"/>
    </source>
</evidence>
<keyword evidence="9 12" id="KW-0057">Aromatic amino acid biosynthesis</keyword>
<dbReference type="Gene3D" id="3.20.20.70">
    <property type="entry name" value="Aldolase class I"/>
    <property type="match status" value="1"/>
</dbReference>
<evidence type="ECO:0000256" key="1">
    <source>
        <dbReference type="ARBA" id="ARBA00003365"/>
    </source>
</evidence>
<keyword evidence="7 14" id="KW-0934">Plastid</keyword>
<protein>
    <recommendedName>
        <fullName evidence="12">Tryptophan synthase alpha chain</fullName>
        <ecNumber evidence="12">4.2.1.20</ecNumber>
    </recommendedName>
</protein>